<reference evidence="1" key="2">
    <citation type="journal article" date="2015" name="Data Brief">
        <title>Shoot transcriptome of the giant reed, Arundo donax.</title>
        <authorList>
            <person name="Barrero R.A."/>
            <person name="Guerrero F.D."/>
            <person name="Moolhuijzen P."/>
            <person name="Goolsby J.A."/>
            <person name="Tidwell J."/>
            <person name="Bellgard S.E."/>
            <person name="Bellgard M.I."/>
        </authorList>
    </citation>
    <scope>NUCLEOTIDE SEQUENCE</scope>
    <source>
        <tissue evidence="1">Shoot tissue taken approximately 20 cm above the soil surface</tissue>
    </source>
</reference>
<organism evidence="1">
    <name type="scientific">Arundo donax</name>
    <name type="common">Giant reed</name>
    <name type="synonym">Donax arundinaceus</name>
    <dbReference type="NCBI Taxonomy" id="35708"/>
    <lineage>
        <taxon>Eukaryota</taxon>
        <taxon>Viridiplantae</taxon>
        <taxon>Streptophyta</taxon>
        <taxon>Embryophyta</taxon>
        <taxon>Tracheophyta</taxon>
        <taxon>Spermatophyta</taxon>
        <taxon>Magnoliopsida</taxon>
        <taxon>Liliopsida</taxon>
        <taxon>Poales</taxon>
        <taxon>Poaceae</taxon>
        <taxon>PACMAD clade</taxon>
        <taxon>Arundinoideae</taxon>
        <taxon>Arundineae</taxon>
        <taxon>Arundo</taxon>
    </lineage>
</organism>
<evidence type="ECO:0000313" key="1">
    <source>
        <dbReference type="EMBL" id="JAD67875.1"/>
    </source>
</evidence>
<protein>
    <submittedName>
        <fullName evidence="1">Uncharacterized protein</fullName>
    </submittedName>
</protein>
<proteinExistence type="predicted"/>
<dbReference type="EMBL" id="GBRH01230020">
    <property type="protein sequence ID" value="JAD67875.1"/>
    <property type="molecule type" value="Transcribed_RNA"/>
</dbReference>
<name>A0A0A9C3A9_ARUDO</name>
<reference evidence="1" key="1">
    <citation type="submission" date="2014-09" db="EMBL/GenBank/DDBJ databases">
        <authorList>
            <person name="Magalhaes I.L.F."/>
            <person name="Oliveira U."/>
            <person name="Santos F.R."/>
            <person name="Vidigal T.H.D.A."/>
            <person name="Brescovit A.D."/>
            <person name="Santos A.J."/>
        </authorList>
    </citation>
    <scope>NUCLEOTIDE SEQUENCE</scope>
    <source>
        <tissue evidence="1">Shoot tissue taken approximately 20 cm above the soil surface</tissue>
    </source>
</reference>
<accession>A0A0A9C3A9</accession>
<sequence length="20" mass="2278">MGVVFPPTGRVFLDLLKQFL</sequence>
<dbReference type="AlphaFoldDB" id="A0A0A9C3A9"/>